<dbReference type="RefSeq" id="WP_377928355.1">
    <property type="nucleotide sequence ID" value="NZ_JBHUEM010000017.1"/>
</dbReference>
<comment type="caution">
    <text evidence="1">The sequence shown here is derived from an EMBL/GenBank/DDBJ whole genome shotgun (WGS) entry which is preliminary data.</text>
</comment>
<gene>
    <name evidence="1" type="ORF">ACFSCX_11395</name>
</gene>
<keyword evidence="2" id="KW-1185">Reference proteome</keyword>
<organism evidence="1 2">
    <name type="scientific">Bacillus salitolerans</name>
    <dbReference type="NCBI Taxonomy" id="1437434"/>
    <lineage>
        <taxon>Bacteria</taxon>
        <taxon>Bacillati</taxon>
        <taxon>Bacillota</taxon>
        <taxon>Bacilli</taxon>
        <taxon>Bacillales</taxon>
        <taxon>Bacillaceae</taxon>
        <taxon>Bacillus</taxon>
    </lineage>
</organism>
<proteinExistence type="predicted"/>
<dbReference type="EMBL" id="JBHUEM010000017">
    <property type="protein sequence ID" value="MFD1737155.1"/>
    <property type="molecule type" value="Genomic_DNA"/>
</dbReference>
<accession>A0ABW4LSN4</accession>
<name>A0ABW4LSN4_9BACI</name>
<dbReference type="Pfam" id="PF10720">
    <property type="entry name" value="DUF2515"/>
    <property type="match status" value="1"/>
</dbReference>
<evidence type="ECO:0000313" key="2">
    <source>
        <dbReference type="Proteomes" id="UP001597214"/>
    </source>
</evidence>
<reference evidence="2" key="1">
    <citation type="journal article" date="2019" name="Int. J. Syst. Evol. Microbiol.">
        <title>The Global Catalogue of Microorganisms (GCM) 10K type strain sequencing project: providing services to taxonomists for standard genome sequencing and annotation.</title>
        <authorList>
            <consortium name="The Broad Institute Genomics Platform"/>
            <consortium name="The Broad Institute Genome Sequencing Center for Infectious Disease"/>
            <person name="Wu L."/>
            <person name="Ma J."/>
        </authorList>
    </citation>
    <scope>NUCLEOTIDE SEQUENCE [LARGE SCALE GENOMIC DNA]</scope>
    <source>
        <strain evidence="2">CCUG 49339</strain>
    </source>
</reference>
<dbReference type="Proteomes" id="UP001597214">
    <property type="component" value="Unassembled WGS sequence"/>
</dbReference>
<evidence type="ECO:0000313" key="1">
    <source>
        <dbReference type="EMBL" id="MFD1737155.1"/>
    </source>
</evidence>
<protein>
    <submittedName>
        <fullName evidence="1">DUF2515 family protein</fullName>
    </submittedName>
</protein>
<dbReference type="InterPro" id="IPR019658">
    <property type="entry name" value="DUF2515"/>
</dbReference>
<sequence length="367" mass="42891">MCIKNILSQRQKLKKVSTITNHDFSILQKQLTSELSKPNTLSISLGDEIKVVQRIRSKTTTLNQNNITRTKAYLDFFKEHPEVHWALLAHMVSRNGGWNMTDLKGSLIGPLLSNELVNLYFECLERANALIFNDAYPQLLLYAESKITGTNLFHLLPNLSVSKFMEPIWNYFLKTNNSHLLTVALIINEQQYIQGRVIDHPKYREEVFNSILFKAQEKLGFTEVFFPYKQKKRIELAGLTIQHFQDVYSRITIGKRLYGILFQQIHKQALSFATKHPHTGSREDFWPTIFSSSEVSEASKRIYSPFLVKAWKDYPHQFTDNYDWFNDYQTIQLLTDFEIPTIFRITSDYKSDIQKLQYINDLSSIIN</sequence>